<dbReference type="GO" id="GO:0005634">
    <property type="term" value="C:nucleus"/>
    <property type="evidence" value="ECO:0007669"/>
    <property type="project" value="UniProtKB-SubCell"/>
</dbReference>
<evidence type="ECO:0000313" key="10">
    <source>
        <dbReference type="Proteomes" id="UP000002762"/>
    </source>
</evidence>
<gene>
    <name evidence="9" type="ORF">BBA_02818</name>
</gene>
<keyword evidence="7" id="KW-0539">Nucleus</keyword>
<keyword evidence="4" id="KW-0805">Transcription regulation</keyword>
<dbReference type="PANTHER" id="PTHR47782">
    <property type="entry name" value="ZN(II)2CYS6 TRANSCRIPTION FACTOR (EUROFUNG)-RELATED"/>
    <property type="match status" value="1"/>
</dbReference>
<evidence type="ECO:0000256" key="8">
    <source>
        <dbReference type="SAM" id="MobiDB-lite"/>
    </source>
</evidence>
<keyword evidence="3" id="KW-0862">Zinc</keyword>
<dbReference type="HOGENOM" id="CLU_016011_0_0_1"/>
<feature type="compositionally biased region" description="Basic and acidic residues" evidence="8">
    <location>
        <begin position="1"/>
        <end position="19"/>
    </location>
</feature>
<evidence type="ECO:0000256" key="5">
    <source>
        <dbReference type="ARBA" id="ARBA00023125"/>
    </source>
</evidence>
<dbReference type="PANTHER" id="PTHR47782:SF7">
    <property type="entry name" value="PROTEIN STB5"/>
    <property type="match status" value="1"/>
</dbReference>
<dbReference type="STRING" id="655819.J4UR38"/>
<dbReference type="AlphaFoldDB" id="J4UR38"/>
<dbReference type="RefSeq" id="XP_008596137.1">
    <property type="nucleotide sequence ID" value="XM_008597915.1"/>
</dbReference>
<evidence type="ECO:0000256" key="7">
    <source>
        <dbReference type="ARBA" id="ARBA00023242"/>
    </source>
</evidence>
<evidence type="ECO:0000256" key="1">
    <source>
        <dbReference type="ARBA" id="ARBA00004123"/>
    </source>
</evidence>
<comment type="subcellular location">
    <subcellularLocation>
        <location evidence="1">Nucleus</location>
    </subcellularLocation>
</comment>
<accession>J4UR38</accession>
<protein>
    <recommendedName>
        <fullName evidence="11">Transcription factor domain-containing protein</fullName>
    </recommendedName>
</protein>
<keyword evidence="6" id="KW-0804">Transcription</keyword>
<dbReference type="GeneID" id="19885830"/>
<evidence type="ECO:0000256" key="4">
    <source>
        <dbReference type="ARBA" id="ARBA00023015"/>
    </source>
</evidence>
<sequence>MADFWVSRDAHGRGGTDTKRQRRRTSGFPLYVRRLEQRLQTLENSVSADSRCILQDPRPPDVALIARNPNDFQLRGDTDLNHPSEAMAEEGHFRTEAKAMGNPHDYQLGDASLSHQSEAMVEDDMGRTTQVNTTIDPNDCQLGDASLNHQPEAMVQDDFRTNANVNSVAVDPCPQQYQQTSHDKAPQAPANFVEELRNLSLEATAERHLGSTSGLSFAKLTQSVLRRLTPDKADFVFINYQENTANASLFDLDSPSDVFGESVLQGLSESVSAHPVLFGDLFLADFTESDSSALSAVALPSDQRHIRRLVNFYFAHSHTLYPILRRSDVMRTLDKISGNPHKLDDQPPLEVFRLWMVLAIGSTAYSSISLTEESESRLYFSKALQYSELSLGADDMDFSAIDDDEDCADGTPQDVGQPSTLVAPLHILALRRIASKISREIYSVGKAGAYMTEEQREETLSRLHQELLEWRRNLPFPLPDFEDKVPHLTTTWYDFNYYTHLAMIYRPSPLCPVLNVKRIKILENAACMSIRQAYSMHQQGRLAYNWLNFLALFTSTISLVYAVTAQPKDLPTVLSETRVIEDLDLVLNLFGTLGIKFLAATKIRDMIQEISTRYKSILAEHSQYRGSSGLV</sequence>
<evidence type="ECO:0000256" key="6">
    <source>
        <dbReference type="ARBA" id="ARBA00023163"/>
    </source>
</evidence>
<keyword evidence="10" id="KW-1185">Reference proteome</keyword>
<evidence type="ECO:0008006" key="11">
    <source>
        <dbReference type="Google" id="ProtNLM"/>
    </source>
</evidence>
<evidence type="ECO:0000256" key="3">
    <source>
        <dbReference type="ARBA" id="ARBA00022833"/>
    </source>
</evidence>
<dbReference type="GO" id="GO:0000981">
    <property type="term" value="F:DNA-binding transcription factor activity, RNA polymerase II-specific"/>
    <property type="evidence" value="ECO:0007669"/>
    <property type="project" value="TreeGrafter"/>
</dbReference>
<feature type="region of interest" description="Disordered" evidence="8">
    <location>
        <begin position="1"/>
        <end position="25"/>
    </location>
</feature>
<proteinExistence type="predicted"/>
<organism evidence="9 10">
    <name type="scientific">Beauveria bassiana (strain ARSEF 2860)</name>
    <name type="common">White muscardine disease fungus</name>
    <name type="synonym">Tritirachium shiotae</name>
    <dbReference type="NCBI Taxonomy" id="655819"/>
    <lineage>
        <taxon>Eukaryota</taxon>
        <taxon>Fungi</taxon>
        <taxon>Dikarya</taxon>
        <taxon>Ascomycota</taxon>
        <taxon>Pezizomycotina</taxon>
        <taxon>Sordariomycetes</taxon>
        <taxon>Hypocreomycetidae</taxon>
        <taxon>Hypocreales</taxon>
        <taxon>Cordycipitaceae</taxon>
        <taxon>Beauveria</taxon>
    </lineage>
</organism>
<dbReference type="GO" id="GO:0046872">
    <property type="term" value="F:metal ion binding"/>
    <property type="evidence" value="ECO:0007669"/>
    <property type="project" value="UniProtKB-KW"/>
</dbReference>
<evidence type="ECO:0000313" key="9">
    <source>
        <dbReference type="EMBL" id="EJP67922.1"/>
    </source>
</evidence>
<keyword evidence="5" id="KW-0238">DNA-binding</keyword>
<dbReference type="OrthoDB" id="25921at2759"/>
<keyword evidence="2" id="KW-0479">Metal-binding</keyword>
<dbReference type="GO" id="GO:0043565">
    <property type="term" value="F:sequence-specific DNA binding"/>
    <property type="evidence" value="ECO:0007669"/>
    <property type="project" value="TreeGrafter"/>
</dbReference>
<reference evidence="9 10" key="1">
    <citation type="journal article" date="2012" name="Sci. Rep.">
        <title>Genomic perspectives on the evolution of fungal entomopathogenicity in Beauveria bassiana.</title>
        <authorList>
            <person name="Xiao G."/>
            <person name="Ying S.H."/>
            <person name="Zheng P."/>
            <person name="Wang Z.L."/>
            <person name="Zhang S."/>
            <person name="Xie X.Q."/>
            <person name="Shang Y."/>
            <person name="St Leger R.J."/>
            <person name="Zhao G.P."/>
            <person name="Wang C."/>
            <person name="Feng M.G."/>
        </authorList>
    </citation>
    <scope>NUCLEOTIDE SEQUENCE [LARGE SCALE GENOMIC DNA]</scope>
    <source>
        <strain evidence="9 10">ARSEF 2860</strain>
    </source>
</reference>
<dbReference type="InParanoid" id="J4UR38"/>
<evidence type="ECO:0000256" key="2">
    <source>
        <dbReference type="ARBA" id="ARBA00022723"/>
    </source>
</evidence>
<dbReference type="CDD" id="cd12148">
    <property type="entry name" value="fungal_TF_MHR"/>
    <property type="match status" value="1"/>
</dbReference>
<name>J4UR38_BEAB2</name>
<dbReference type="EMBL" id="JH725155">
    <property type="protein sequence ID" value="EJP67922.1"/>
    <property type="molecule type" value="Genomic_DNA"/>
</dbReference>
<dbReference type="Proteomes" id="UP000002762">
    <property type="component" value="Unassembled WGS sequence"/>
</dbReference>
<dbReference type="InterPro" id="IPR052202">
    <property type="entry name" value="Yeast_MetPath_Reg"/>
</dbReference>
<dbReference type="GO" id="GO:0045944">
    <property type="term" value="P:positive regulation of transcription by RNA polymerase II"/>
    <property type="evidence" value="ECO:0007669"/>
    <property type="project" value="TreeGrafter"/>
</dbReference>